<dbReference type="Proteomes" id="UP000837857">
    <property type="component" value="Chromosome 27"/>
</dbReference>
<evidence type="ECO:0000313" key="1">
    <source>
        <dbReference type="EMBL" id="CAH2060373.1"/>
    </source>
</evidence>
<name>A0ABN8IP12_9NEOP</name>
<reference evidence="1" key="1">
    <citation type="submission" date="2022-03" db="EMBL/GenBank/DDBJ databases">
        <authorList>
            <person name="Martin H S."/>
        </authorList>
    </citation>
    <scope>NUCLEOTIDE SEQUENCE</scope>
</reference>
<protein>
    <submittedName>
        <fullName evidence="1">Uncharacterized protein</fullName>
    </submittedName>
</protein>
<sequence length="69" mass="7765">MKQIRNTERYGFGKRLESSPSMIGDAGEIFMFLISPLPLTSPLWTPLLSLWPPLLSPTPFALEPLTHLL</sequence>
<accession>A0ABN8IP12</accession>
<evidence type="ECO:0000313" key="2">
    <source>
        <dbReference type="Proteomes" id="UP000837857"/>
    </source>
</evidence>
<keyword evidence="2" id="KW-1185">Reference proteome</keyword>
<dbReference type="EMBL" id="OW152839">
    <property type="protein sequence ID" value="CAH2060373.1"/>
    <property type="molecule type" value="Genomic_DNA"/>
</dbReference>
<proteinExistence type="predicted"/>
<feature type="non-terminal residue" evidence="1">
    <location>
        <position position="69"/>
    </location>
</feature>
<gene>
    <name evidence="1" type="ORF">IPOD504_LOCUS11032</name>
</gene>
<organism evidence="1 2">
    <name type="scientific">Iphiclides podalirius</name>
    <name type="common">scarce swallowtail</name>
    <dbReference type="NCBI Taxonomy" id="110791"/>
    <lineage>
        <taxon>Eukaryota</taxon>
        <taxon>Metazoa</taxon>
        <taxon>Ecdysozoa</taxon>
        <taxon>Arthropoda</taxon>
        <taxon>Hexapoda</taxon>
        <taxon>Insecta</taxon>
        <taxon>Pterygota</taxon>
        <taxon>Neoptera</taxon>
        <taxon>Endopterygota</taxon>
        <taxon>Lepidoptera</taxon>
        <taxon>Glossata</taxon>
        <taxon>Ditrysia</taxon>
        <taxon>Papilionoidea</taxon>
        <taxon>Papilionidae</taxon>
        <taxon>Papilioninae</taxon>
        <taxon>Iphiclides</taxon>
    </lineage>
</organism>